<keyword evidence="2" id="KW-1134">Transmembrane beta strand</keyword>
<dbReference type="AlphaFoldDB" id="A0A921AUN8"/>
<dbReference type="Gene3D" id="2.20.200.10">
    <property type="entry name" value="Outer membrane efflux proteins (OEP)"/>
    <property type="match status" value="1"/>
</dbReference>
<reference evidence="4" key="1">
    <citation type="journal article" date="2021" name="PeerJ">
        <title>Extensive microbial diversity within the chicken gut microbiome revealed by metagenomics and culture.</title>
        <authorList>
            <person name="Gilroy R."/>
            <person name="Ravi A."/>
            <person name="Getino M."/>
            <person name="Pursley I."/>
            <person name="Horton D.L."/>
            <person name="Alikhan N.F."/>
            <person name="Baker D."/>
            <person name="Gharbi K."/>
            <person name="Hall N."/>
            <person name="Watson M."/>
            <person name="Adriaenssens E.M."/>
            <person name="Foster-Nyarko E."/>
            <person name="Jarju S."/>
            <person name="Secka A."/>
            <person name="Antonio M."/>
            <person name="Oren A."/>
            <person name="Chaudhuri R.R."/>
            <person name="La Ragione R."/>
            <person name="Hildebrand F."/>
            <person name="Pallen M.J."/>
        </authorList>
    </citation>
    <scope>NUCLEOTIDE SEQUENCE</scope>
    <source>
        <strain evidence="4">ChiGjej2B2-19336</strain>
    </source>
</reference>
<keyword evidence="2" id="KW-0564">Palmitate</keyword>
<keyword evidence="2" id="KW-0449">Lipoprotein</keyword>
<feature type="coiled-coil region" evidence="3">
    <location>
        <begin position="383"/>
        <end position="438"/>
    </location>
</feature>
<comment type="caution">
    <text evidence="4">The sequence shown here is derived from an EMBL/GenBank/DDBJ whole genome shotgun (WGS) entry which is preliminary data.</text>
</comment>
<dbReference type="Proteomes" id="UP000698963">
    <property type="component" value="Unassembled WGS sequence"/>
</dbReference>
<feature type="signal peptide" evidence="2">
    <location>
        <begin position="1"/>
        <end position="20"/>
    </location>
</feature>
<evidence type="ECO:0000256" key="2">
    <source>
        <dbReference type="RuleBase" id="RU362097"/>
    </source>
</evidence>
<keyword evidence="2" id="KW-0472">Membrane</keyword>
<dbReference type="PROSITE" id="PS51257">
    <property type="entry name" value="PROKAR_LIPOPROTEIN"/>
    <property type="match status" value="1"/>
</dbReference>
<evidence type="ECO:0000313" key="4">
    <source>
        <dbReference type="EMBL" id="HJD96043.1"/>
    </source>
</evidence>
<dbReference type="PANTHER" id="PTHR30203">
    <property type="entry name" value="OUTER MEMBRANE CATION EFFLUX PROTEIN"/>
    <property type="match status" value="1"/>
</dbReference>
<dbReference type="InterPro" id="IPR010131">
    <property type="entry name" value="MdtP/NodT-like"/>
</dbReference>
<dbReference type="Gene3D" id="1.20.1600.10">
    <property type="entry name" value="Outer membrane efflux proteins (OEP)"/>
    <property type="match status" value="1"/>
</dbReference>
<dbReference type="RefSeq" id="WP_304120100.1">
    <property type="nucleotide sequence ID" value="NZ_DYZA01000003.1"/>
</dbReference>
<organism evidence="4 5">
    <name type="scientific">Mailhella massiliensis</name>
    <dbReference type="NCBI Taxonomy" id="1903261"/>
    <lineage>
        <taxon>Bacteria</taxon>
        <taxon>Pseudomonadati</taxon>
        <taxon>Thermodesulfobacteriota</taxon>
        <taxon>Desulfovibrionia</taxon>
        <taxon>Desulfovibrionales</taxon>
        <taxon>Desulfovibrionaceae</taxon>
        <taxon>Mailhella</taxon>
    </lineage>
</organism>
<gene>
    <name evidence="4" type="ORF">K8W16_00110</name>
</gene>
<comment type="similarity">
    <text evidence="1 2">Belongs to the outer membrane factor (OMF) (TC 1.B.17) family.</text>
</comment>
<dbReference type="EMBL" id="DYZA01000003">
    <property type="protein sequence ID" value="HJD96043.1"/>
    <property type="molecule type" value="Genomic_DNA"/>
</dbReference>
<evidence type="ECO:0000313" key="5">
    <source>
        <dbReference type="Proteomes" id="UP000698963"/>
    </source>
</evidence>
<accession>A0A921AUN8</accession>
<keyword evidence="2" id="KW-0812">Transmembrane</keyword>
<evidence type="ECO:0000256" key="3">
    <source>
        <dbReference type="SAM" id="Coils"/>
    </source>
</evidence>
<dbReference type="Pfam" id="PF02321">
    <property type="entry name" value="OEP"/>
    <property type="match status" value="2"/>
</dbReference>
<evidence type="ECO:0000256" key="1">
    <source>
        <dbReference type="ARBA" id="ARBA00007613"/>
    </source>
</evidence>
<name>A0A921AUN8_9BACT</name>
<comment type="subcellular location">
    <subcellularLocation>
        <location evidence="2">Cell membrane</location>
        <topology evidence="2">Lipid-anchor</topology>
    </subcellularLocation>
</comment>
<dbReference type="GO" id="GO:0015562">
    <property type="term" value="F:efflux transmembrane transporter activity"/>
    <property type="evidence" value="ECO:0007669"/>
    <property type="project" value="InterPro"/>
</dbReference>
<dbReference type="GO" id="GO:0005886">
    <property type="term" value="C:plasma membrane"/>
    <property type="evidence" value="ECO:0007669"/>
    <property type="project" value="UniProtKB-SubCell"/>
</dbReference>
<feature type="coiled-coil region" evidence="3">
    <location>
        <begin position="240"/>
        <end position="274"/>
    </location>
</feature>
<protein>
    <submittedName>
        <fullName evidence="4">Efflux transporter outer membrane subunit</fullName>
    </submittedName>
</protein>
<dbReference type="InterPro" id="IPR003423">
    <property type="entry name" value="OMP_efflux"/>
</dbReference>
<sequence length="489" mass="52690">MKKAVAALVAAIWVSGCSFAPEYHRPEQELPASWGEEACERRELLSREWWRRFQDETLNELVASALAHNRDLAQSLARVEAARASLGMARSELFPQFSAQGSGERSRASLDATPTYGVMEEVGLLEERVSALEGRPRRGVSSPSRVSSVWSGAVQAAWELDIWGRYRNAASAAEENLLSAEEARRALELSVAGQVCSAYFDMLNYAAQRELSERTLASRESSTELYEKQYAAGAISELDILNARTQVDELKDSLAQAKTRLEQAESALLLLTGASPERIFSARAKGTASLEDIVALPQLPEGLPSELLNRRPDILSAEAALRAAHFQVGEARAAFFPSISLTAGLGAASAALNDLFTGPAGTWSFGGSASFPIFTFGRTLSSVRQAEASLHEAAAAYEKAVQQAFSDIRSSLAAQQGMAESVKNLAEASARMEKAANLARARYAAGYSPYLDVLEAERTLYGAQMNLASRRASQLSAIVQVCVALGGGW</sequence>
<reference evidence="4" key="2">
    <citation type="submission" date="2021-09" db="EMBL/GenBank/DDBJ databases">
        <authorList>
            <person name="Gilroy R."/>
        </authorList>
    </citation>
    <scope>NUCLEOTIDE SEQUENCE</scope>
    <source>
        <strain evidence="4">ChiGjej2B2-19336</strain>
    </source>
</reference>
<proteinExistence type="inferred from homology"/>
<dbReference type="NCBIfam" id="TIGR01845">
    <property type="entry name" value="outer_NodT"/>
    <property type="match status" value="1"/>
</dbReference>
<dbReference type="SUPFAM" id="SSF56954">
    <property type="entry name" value="Outer membrane efflux proteins (OEP)"/>
    <property type="match status" value="1"/>
</dbReference>
<feature type="chain" id="PRO_5038172310" evidence="2">
    <location>
        <begin position="21"/>
        <end position="489"/>
    </location>
</feature>
<keyword evidence="3" id="KW-0175">Coiled coil</keyword>
<keyword evidence="2" id="KW-0732">Signal</keyword>